<accession>A0ABN2HL33</accession>
<organism evidence="2 3">
    <name type="scientific">Glycomyces endophyticus</name>
    <dbReference type="NCBI Taxonomy" id="480996"/>
    <lineage>
        <taxon>Bacteria</taxon>
        <taxon>Bacillati</taxon>
        <taxon>Actinomycetota</taxon>
        <taxon>Actinomycetes</taxon>
        <taxon>Glycomycetales</taxon>
        <taxon>Glycomycetaceae</taxon>
        <taxon>Glycomyces</taxon>
    </lineage>
</organism>
<keyword evidence="1" id="KW-1133">Transmembrane helix</keyword>
<evidence type="ECO:0000256" key="1">
    <source>
        <dbReference type="SAM" id="Phobius"/>
    </source>
</evidence>
<sequence length="92" mass="10147">MEGNIDMTEFMTLAGVKATTTGAALAEKAKDRFDNLLVRYDAWFLVFIAVLLALGATLLAGMAIWCLVNQKGRFTGSWRWVNGISVSMQCVR</sequence>
<proteinExistence type="predicted"/>
<name>A0ABN2HL33_9ACTN</name>
<dbReference type="EMBL" id="BAAAQF010000022">
    <property type="protein sequence ID" value="GAA1689772.1"/>
    <property type="molecule type" value="Genomic_DNA"/>
</dbReference>
<keyword evidence="1" id="KW-0472">Membrane</keyword>
<dbReference type="Proteomes" id="UP001499851">
    <property type="component" value="Unassembled WGS sequence"/>
</dbReference>
<keyword evidence="1" id="KW-0812">Transmembrane</keyword>
<feature type="transmembrane region" description="Helical" evidence="1">
    <location>
        <begin position="42"/>
        <end position="68"/>
    </location>
</feature>
<comment type="caution">
    <text evidence="2">The sequence shown here is derived from an EMBL/GenBank/DDBJ whole genome shotgun (WGS) entry which is preliminary data.</text>
</comment>
<protein>
    <submittedName>
        <fullName evidence="2">Uncharacterized protein</fullName>
    </submittedName>
</protein>
<evidence type="ECO:0000313" key="3">
    <source>
        <dbReference type="Proteomes" id="UP001499851"/>
    </source>
</evidence>
<reference evidence="2 3" key="1">
    <citation type="journal article" date="2019" name="Int. J. Syst. Evol. Microbiol.">
        <title>The Global Catalogue of Microorganisms (GCM) 10K type strain sequencing project: providing services to taxonomists for standard genome sequencing and annotation.</title>
        <authorList>
            <consortium name="The Broad Institute Genomics Platform"/>
            <consortium name="The Broad Institute Genome Sequencing Center for Infectious Disease"/>
            <person name="Wu L."/>
            <person name="Ma J."/>
        </authorList>
    </citation>
    <scope>NUCLEOTIDE SEQUENCE [LARGE SCALE GENOMIC DNA]</scope>
    <source>
        <strain evidence="2 3">JCM 16001</strain>
    </source>
</reference>
<keyword evidence="3" id="KW-1185">Reference proteome</keyword>
<evidence type="ECO:0000313" key="2">
    <source>
        <dbReference type="EMBL" id="GAA1689772.1"/>
    </source>
</evidence>
<gene>
    <name evidence="2" type="ORF">GCM10009830_41700</name>
</gene>